<dbReference type="Proteomes" id="UP000218238">
    <property type="component" value="Unassembled WGS sequence"/>
</dbReference>
<evidence type="ECO:0000313" key="3">
    <source>
        <dbReference type="Proteomes" id="UP000218238"/>
    </source>
</evidence>
<comment type="caution">
    <text evidence="2">The sequence shown here is derived from an EMBL/GenBank/DDBJ whole genome shotgun (WGS) entry which is preliminary data.</text>
</comment>
<reference evidence="2 3" key="1">
    <citation type="submission" date="2017-08" db="EMBL/GenBank/DDBJ databases">
        <title>Draft genome sequence of filamentous cyanobacterium Calothrix elsteri CCALA 953.</title>
        <authorList>
            <person name="Gagunashvili A.N."/>
            <person name="Elster J."/>
            <person name="Andresson O.S."/>
        </authorList>
    </citation>
    <scope>NUCLEOTIDE SEQUENCE [LARGE SCALE GENOMIC DNA]</scope>
    <source>
        <strain evidence="2 3">CCALA 953</strain>
    </source>
</reference>
<feature type="transmembrane region" description="Helical" evidence="1">
    <location>
        <begin position="32"/>
        <end position="50"/>
    </location>
</feature>
<dbReference type="AlphaFoldDB" id="A0A2A2TDW4"/>
<keyword evidence="1" id="KW-1133">Transmembrane helix</keyword>
<sequence>MFVMLSRVLLWLLLGTIIFSLFQKLYPKDGNFVGRLFLAILLIVLVLSFFNPGGSGTVVSPIWQLVSFPLKPLGAAILLMIVAAQKMKAGGIDKPGGFMLGWALTILLIASTPAFAYFLVNPRLAAMLPEGQPKQTLVALTNPADTLGISLGSIRSDVPTLFMQSTPSDVSRRGRVALEDFVPNAQTLSQTTTAWEAYLNQVFIFLRGR</sequence>
<organism evidence="2 3">
    <name type="scientific">Brunnivagina elsteri CCALA 953</name>
    <dbReference type="NCBI Taxonomy" id="987040"/>
    <lineage>
        <taxon>Bacteria</taxon>
        <taxon>Bacillati</taxon>
        <taxon>Cyanobacteriota</taxon>
        <taxon>Cyanophyceae</taxon>
        <taxon>Nostocales</taxon>
        <taxon>Calotrichaceae</taxon>
        <taxon>Brunnivagina</taxon>
    </lineage>
</organism>
<feature type="transmembrane region" description="Helical" evidence="1">
    <location>
        <begin position="62"/>
        <end position="84"/>
    </location>
</feature>
<keyword evidence="1" id="KW-0472">Membrane</keyword>
<evidence type="ECO:0000313" key="2">
    <source>
        <dbReference type="EMBL" id="PAX51922.1"/>
    </source>
</evidence>
<keyword evidence="1" id="KW-0812">Transmembrane</keyword>
<dbReference type="RefSeq" id="WP_095723753.1">
    <property type="nucleotide sequence ID" value="NZ_NTFS01000309.1"/>
</dbReference>
<feature type="transmembrane region" description="Helical" evidence="1">
    <location>
        <begin position="96"/>
        <end position="120"/>
    </location>
</feature>
<name>A0A2A2TDW4_9CYAN</name>
<protein>
    <submittedName>
        <fullName evidence="2">Uncharacterized protein</fullName>
    </submittedName>
</protein>
<gene>
    <name evidence="2" type="ORF">CK510_22145</name>
</gene>
<accession>A0A2A2TDW4</accession>
<evidence type="ECO:0000256" key="1">
    <source>
        <dbReference type="SAM" id="Phobius"/>
    </source>
</evidence>
<keyword evidence="3" id="KW-1185">Reference proteome</keyword>
<dbReference type="OrthoDB" id="511487at2"/>
<proteinExistence type="predicted"/>
<dbReference type="EMBL" id="NTFS01000309">
    <property type="protein sequence ID" value="PAX51922.1"/>
    <property type="molecule type" value="Genomic_DNA"/>
</dbReference>